<dbReference type="Proteomes" id="UP000620046">
    <property type="component" value="Unassembled WGS sequence"/>
</dbReference>
<evidence type="ECO:0000313" key="1">
    <source>
        <dbReference type="EMBL" id="GGA33760.1"/>
    </source>
</evidence>
<proteinExistence type="predicted"/>
<reference evidence="2" key="1">
    <citation type="journal article" date="2019" name="Int. J. Syst. Evol. Microbiol.">
        <title>The Global Catalogue of Microorganisms (GCM) 10K type strain sequencing project: providing services to taxonomists for standard genome sequencing and annotation.</title>
        <authorList>
            <consortium name="The Broad Institute Genomics Platform"/>
            <consortium name="The Broad Institute Genome Sequencing Center for Infectious Disease"/>
            <person name="Wu L."/>
            <person name="Ma J."/>
        </authorList>
    </citation>
    <scope>NUCLEOTIDE SEQUENCE [LARGE SCALE GENOMIC DNA]</scope>
    <source>
        <strain evidence="2">CGMCC 1.15439</strain>
    </source>
</reference>
<name>A0ABQ1G0R1_9GAMM</name>
<keyword evidence="2" id="KW-1185">Reference proteome</keyword>
<dbReference type="EMBL" id="BMJA01000002">
    <property type="protein sequence ID" value="GGA33760.1"/>
    <property type="molecule type" value="Genomic_DNA"/>
</dbReference>
<organism evidence="1 2">
    <name type="scientific">Dyella nitratireducens</name>
    <dbReference type="NCBI Taxonomy" id="1849580"/>
    <lineage>
        <taxon>Bacteria</taxon>
        <taxon>Pseudomonadati</taxon>
        <taxon>Pseudomonadota</taxon>
        <taxon>Gammaproteobacteria</taxon>
        <taxon>Lysobacterales</taxon>
        <taxon>Rhodanobacteraceae</taxon>
        <taxon>Dyella</taxon>
    </lineage>
</organism>
<sequence>MEQHWGGAGYVNGTAVCFANVLQLSALIRVATAVATLPREAATQPRAAAYVVCIKSEGGSA</sequence>
<comment type="caution">
    <text evidence="1">The sequence shown here is derived from an EMBL/GenBank/DDBJ whole genome shotgun (WGS) entry which is preliminary data.</text>
</comment>
<protein>
    <submittedName>
        <fullName evidence="1">Uncharacterized protein</fullName>
    </submittedName>
</protein>
<accession>A0ABQ1G0R1</accession>
<evidence type="ECO:0000313" key="2">
    <source>
        <dbReference type="Proteomes" id="UP000620046"/>
    </source>
</evidence>
<gene>
    <name evidence="1" type="ORF">GCM10010981_23380</name>
</gene>